<comment type="caution">
    <text evidence="2">The sequence shown here is derived from an EMBL/GenBank/DDBJ whole genome shotgun (WGS) entry which is preliminary data.</text>
</comment>
<feature type="compositionally biased region" description="Basic and acidic residues" evidence="1">
    <location>
        <begin position="1"/>
        <end position="19"/>
    </location>
</feature>
<accession>A0A1E3KML8</accession>
<feature type="compositionally biased region" description="Polar residues" evidence="1">
    <location>
        <begin position="504"/>
        <end position="524"/>
    </location>
</feature>
<protein>
    <recommendedName>
        <fullName evidence="4">ATP-binding protein</fullName>
    </recommendedName>
</protein>
<evidence type="ECO:0000313" key="3">
    <source>
        <dbReference type="Proteomes" id="UP000094892"/>
    </source>
</evidence>
<evidence type="ECO:0008006" key="4">
    <source>
        <dbReference type="Google" id="ProtNLM"/>
    </source>
</evidence>
<dbReference type="RefSeq" id="WP_069302337.1">
    <property type="nucleotide sequence ID" value="NZ_CP063986.1"/>
</dbReference>
<dbReference type="InterPro" id="IPR027417">
    <property type="entry name" value="P-loop_NTPase"/>
</dbReference>
<dbReference type="PATRIC" id="fig|1590.306.peg.41"/>
<sequence>MGKPKELPEEDKQLAKQAEKALNNENDTKKSTATELKNLVFEQPIEFGYNEEFRAFARVSIKDHHEVYALDSLQFHDYLFQLYDEKTQNVLPKLTYDSVNEYLATYSRVHGQQQNVVMRVGINQGKYYLDLCNDQWQVVEVTKDGWQITKDSPVWFYRTNDMAALPIPNHHGGNQNLLELGSYLNFKSDNSLDLITGWLMGSFLVNSSRPILVIQGIAGAGKTTASRLIRGVVDPAKQKHSISRPKLTVDSLAIDAIHQHTLVYDNFSAGTITAEISDMLCTMATNQSYSKRALYTDSDEVLVKLGRSIIINGIDDLAKRQDLLDRSIILEIEAPKKRRTEEEIYRWFTENHSLILGALLNAVVDSLKYAGQSNFTGGRMVDWCRFVENAHRELGATPRYFGDIYVKNRHQAAINSADTNPFVSGILELLDGKKQWRGKKSELVSELKKLDSYDPYENHGAIPKTNKVAERLRRDQPILKQVGIEYEETKSKGNMYVTFKHRTGGNSMSTLSTPANQNIDTAVS</sequence>
<name>A0A1E3KML8_LACPN</name>
<reference evidence="2 3" key="1">
    <citation type="submission" date="2016-08" db="EMBL/GenBank/DDBJ databases">
        <title>Genome sequencing of Lactobacillus plantarum JSA22, isolated from fermented soybean paste.</title>
        <authorList>
            <person name="Choi H.S."/>
        </authorList>
    </citation>
    <scope>NUCLEOTIDE SEQUENCE [LARGE SCALE GENOMIC DNA]</scope>
    <source>
        <strain evidence="2 3">JSA22</strain>
    </source>
</reference>
<feature type="region of interest" description="Disordered" evidence="1">
    <location>
        <begin position="1"/>
        <end position="29"/>
    </location>
</feature>
<organism evidence="2 3">
    <name type="scientific">Lactiplantibacillus plantarum</name>
    <name type="common">Lactobacillus plantarum</name>
    <dbReference type="NCBI Taxonomy" id="1590"/>
    <lineage>
        <taxon>Bacteria</taxon>
        <taxon>Bacillati</taxon>
        <taxon>Bacillota</taxon>
        <taxon>Bacilli</taxon>
        <taxon>Lactobacillales</taxon>
        <taxon>Lactobacillaceae</taxon>
        <taxon>Lactiplantibacillus</taxon>
    </lineage>
</organism>
<gene>
    <name evidence="2" type="ORF">LPJSA22_00040</name>
</gene>
<dbReference type="EMBL" id="MCOL01000001">
    <property type="protein sequence ID" value="ODO60108.1"/>
    <property type="molecule type" value="Genomic_DNA"/>
</dbReference>
<dbReference type="Proteomes" id="UP000094892">
    <property type="component" value="Unassembled WGS sequence"/>
</dbReference>
<evidence type="ECO:0000256" key="1">
    <source>
        <dbReference type="SAM" id="MobiDB-lite"/>
    </source>
</evidence>
<proteinExistence type="predicted"/>
<dbReference type="SUPFAM" id="SSF52540">
    <property type="entry name" value="P-loop containing nucleoside triphosphate hydrolases"/>
    <property type="match status" value="1"/>
</dbReference>
<dbReference type="AlphaFoldDB" id="A0A1E3KML8"/>
<evidence type="ECO:0000313" key="2">
    <source>
        <dbReference type="EMBL" id="ODO60108.1"/>
    </source>
</evidence>
<feature type="region of interest" description="Disordered" evidence="1">
    <location>
        <begin position="503"/>
        <end position="524"/>
    </location>
</feature>